<evidence type="ECO:0008006" key="3">
    <source>
        <dbReference type="Google" id="ProtNLM"/>
    </source>
</evidence>
<accession>A0AAN6P5S8</accession>
<sequence length="449" mass="51530">MAPHPPALEYALRCSNWNTRGWTFQERHLSRRCIYFSSDFVYFQCGESTRCETGGDLLPWLDITPTTGYSSRAEALRKVEMNPLLYLPTCASPDPLSFQENPNPVDHYVYKRHRFDVYQEIVEAYSRRQLSFVADALNAFAGVGRVLERAFDCSILSGLPTCYLDHALIWAHEGSWTRRVLPDSSHNNRDGLSTKVFPSWSWAGWTGSMQYLLLTKGENTYRRENHEYARSEIECFQIFHSGELHEIFKDKARMNAVLTRNLGSYSQKPILKTYPIYLGYEERKTQGIQGPDFGPDALQFWTEAVRDDAFTLTQLGHGHLIADREHGNVVGEQGVIKMLDGAKTHCGLMLSFHSKDTRTWHKPTRGRLEWILVSSFGDAHDRRSGLKTVDTEVRLFDERKLPYKGPGSGLVNVMLIEWDDEVAERLTVAQVHRQAWEAAGPERKHIRLI</sequence>
<evidence type="ECO:0000313" key="1">
    <source>
        <dbReference type="EMBL" id="KAK4032281.1"/>
    </source>
</evidence>
<name>A0AAN6P5S8_9PEZI</name>
<keyword evidence="2" id="KW-1185">Reference proteome</keyword>
<comment type="caution">
    <text evidence="1">The sequence shown here is derived from an EMBL/GenBank/DDBJ whole genome shotgun (WGS) entry which is preliminary data.</text>
</comment>
<dbReference type="PANTHER" id="PTHR33112">
    <property type="entry name" value="DOMAIN PROTEIN, PUTATIVE-RELATED"/>
    <property type="match status" value="1"/>
</dbReference>
<evidence type="ECO:0000313" key="2">
    <source>
        <dbReference type="Proteomes" id="UP001303115"/>
    </source>
</evidence>
<proteinExistence type="predicted"/>
<gene>
    <name evidence="1" type="ORF">C8A01DRAFT_50888</name>
</gene>
<organism evidence="1 2">
    <name type="scientific">Parachaetomium inaequale</name>
    <dbReference type="NCBI Taxonomy" id="2588326"/>
    <lineage>
        <taxon>Eukaryota</taxon>
        <taxon>Fungi</taxon>
        <taxon>Dikarya</taxon>
        <taxon>Ascomycota</taxon>
        <taxon>Pezizomycotina</taxon>
        <taxon>Sordariomycetes</taxon>
        <taxon>Sordariomycetidae</taxon>
        <taxon>Sordariales</taxon>
        <taxon>Chaetomiaceae</taxon>
        <taxon>Parachaetomium</taxon>
    </lineage>
</organism>
<reference evidence="2" key="1">
    <citation type="journal article" date="2023" name="Mol. Phylogenet. Evol.">
        <title>Genome-scale phylogeny and comparative genomics of the fungal order Sordariales.</title>
        <authorList>
            <person name="Hensen N."/>
            <person name="Bonometti L."/>
            <person name="Westerberg I."/>
            <person name="Brannstrom I.O."/>
            <person name="Guillou S."/>
            <person name="Cros-Aarteil S."/>
            <person name="Calhoun S."/>
            <person name="Haridas S."/>
            <person name="Kuo A."/>
            <person name="Mondo S."/>
            <person name="Pangilinan J."/>
            <person name="Riley R."/>
            <person name="LaButti K."/>
            <person name="Andreopoulos B."/>
            <person name="Lipzen A."/>
            <person name="Chen C."/>
            <person name="Yan M."/>
            <person name="Daum C."/>
            <person name="Ng V."/>
            <person name="Clum A."/>
            <person name="Steindorff A."/>
            <person name="Ohm R.A."/>
            <person name="Martin F."/>
            <person name="Silar P."/>
            <person name="Natvig D.O."/>
            <person name="Lalanne C."/>
            <person name="Gautier V."/>
            <person name="Ament-Velasquez S.L."/>
            <person name="Kruys A."/>
            <person name="Hutchinson M.I."/>
            <person name="Powell A.J."/>
            <person name="Barry K."/>
            <person name="Miller A.N."/>
            <person name="Grigoriev I.V."/>
            <person name="Debuchy R."/>
            <person name="Gladieux P."/>
            <person name="Hiltunen Thoren M."/>
            <person name="Johannesson H."/>
        </authorList>
    </citation>
    <scope>NUCLEOTIDE SEQUENCE [LARGE SCALE GENOMIC DNA]</scope>
    <source>
        <strain evidence="2">CBS 284.82</strain>
    </source>
</reference>
<dbReference type="EMBL" id="MU854627">
    <property type="protein sequence ID" value="KAK4032281.1"/>
    <property type="molecule type" value="Genomic_DNA"/>
</dbReference>
<dbReference type="PANTHER" id="PTHR33112:SF12">
    <property type="entry name" value="HETEROKARYON INCOMPATIBILITY DOMAIN-CONTAINING PROTEIN"/>
    <property type="match status" value="1"/>
</dbReference>
<dbReference type="Proteomes" id="UP001303115">
    <property type="component" value="Unassembled WGS sequence"/>
</dbReference>
<protein>
    <recommendedName>
        <fullName evidence="3">Heterokaryon incompatibility domain-containing protein</fullName>
    </recommendedName>
</protein>
<dbReference type="AlphaFoldDB" id="A0AAN6P5S8"/>